<evidence type="ECO:0000313" key="5">
    <source>
        <dbReference type="EMBL" id="KAH0464308.1"/>
    </source>
</evidence>
<dbReference type="InterPro" id="IPR036424">
    <property type="entry name" value="UPP_synth-like_sf"/>
</dbReference>
<dbReference type="GO" id="GO:0005783">
    <property type="term" value="C:endoplasmic reticulum"/>
    <property type="evidence" value="ECO:0007669"/>
    <property type="project" value="TreeGrafter"/>
</dbReference>
<dbReference type="Proteomes" id="UP000775213">
    <property type="component" value="Unassembled WGS sequence"/>
</dbReference>
<evidence type="ECO:0000256" key="2">
    <source>
        <dbReference type="ARBA" id="ARBA00022679"/>
    </source>
</evidence>
<dbReference type="EMBL" id="JAGFBR010000016">
    <property type="protein sequence ID" value="KAH0453353.1"/>
    <property type="molecule type" value="Genomic_DNA"/>
</dbReference>
<dbReference type="AlphaFoldDB" id="A0AAV7GC42"/>
<dbReference type="Gene3D" id="3.40.1180.10">
    <property type="entry name" value="Decaprenyl diphosphate synthase-like"/>
    <property type="match status" value="1"/>
</dbReference>
<sequence>MIRKPREKTTISEEMPTIFGNLCCMVHRCIFSVLSSGPMPNHIAFIMDGNRRYANKRSLGRGTSHKAGFSALISILRYCYEMRIKYVTIYAFSIGNFK</sequence>
<dbReference type="GO" id="GO:0016094">
    <property type="term" value="P:polyprenol biosynthetic process"/>
    <property type="evidence" value="ECO:0007669"/>
    <property type="project" value="TreeGrafter"/>
</dbReference>
<dbReference type="EMBL" id="JAGFBR010000016">
    <property type="protein sequence ID" value="KAH0453097.1"/>
    <property type="molecule type" value="Genomic_DNA"/>
</dbReference>
<comment type="caution">
    <text evidence="4">The sequence shown here is derived from an EMBL/GenBank/DDBJ whole genome shotgun (WGS) entry which is preliminary data.</text>
</comment>
<evidence type="ECO:0000256" key="1">
    <source>
        <dbReference type="ARBA" id="ARBA00005432"/>
    </source>
</evidence>
<dbReference type="Pfam" id="PF01255">
    <property type="entry name" value="Prenyltransf"/>
    <property type="match status" value="1"/>
</dbReference>
<comment type="similarity">
    <text evidence="1">Belongs to the UPP synthase family.</text>
</comment>
<protein>
    <recommendedName>
        <fullName evidence="7">Alkyl transferase</fullName>
    </recommendedName>
</protein>
<organism evidence="4 6">
    <name type="scientific">Dendrobium chrysotoxum</name>
    <name type="common">Orchid</name>
    <dbReference type="NCBI Taxonomy" id="161865"/>
    <lineage>
        <taxon>Eukaryota</taxon>
        <taxon>Viridiplantae</taxon>
        <taxon>Streptophyta</taxon>
        <taxon>Embryophyta</taxon>
        <taxon>Tracheophyta</taxon>
        <taxon>Spermatophyta</taxon>
        <taxon>Magnoliopsida</taxon>
        <taxon>Liliopsida</taxon>
        <taxon>Asparagales</taxon>
        <taxon>Orchidaceae</taxon>
        <taxon>Epidendroideae</taxon>
        <taxon>Malaxideae</taxon>
        <taxon>Dendrobiinae</taxon>
        <taxon>Dendrobium</taxon>
    </lineage>
</organism>
<keyword evidence="6" id="KW-1185">Reference proteome</keyword>
<dbReference type="PANTHER" id="PTHR10291">
    <property type="entry name" value="DEHYDRODOLICHYL DIPHOSPHATE SYNTHASE FAMILY MEMBER"/>
    <property type="match status" value="1"/>
</dbReference>
<evidence type="ECO:0008006" key="7">
    <source>
        <dbReference type="Google" id="ProtNLM"/>
    </source>
</evidence>
<dbReference type="GO" id="GO:0045547">
    <property type="term" value="F:ditrans,polycis-polyprenyl diphosphate synthase [(2E,6E)-farnesyl diphosphate specific] activity"/>
    <property type="evidence" value="ECO:0007669"/>
    <property type="project" value="TreeGrafter"/>
</dbReference>
<dbReference type="InterPro" id="IPR001441">
    <property type="entry name" value="UPP_synth-like"/>
</dbReference>
<reference evidence="4 6" key="1">
    <citation type="journal article" date="2021" name="Hortic Res">
        <title>Chromosome-scale assembly of the Dendrobium chrysotoxum genome enhances the understanding of orchid evolution.</title>
        <authorList>
            <person name="Zhang Y."/>
            <person name="Zhang G.Q."/>
            <person name="Zhang D."/>
            <person name="Liu X.D."/>
            <person name="Xu X.Y."/>
            <person name="Sun W.H."/>
            <person name="Yu X."/>
            <person name="Zhu X."/>
            <person name="Wang Z.W."/>
            <person name="Zhao X."/>
            <person name="Zhong W.Y."/>
            <person name="Chen H."/>
            <person name="Yin W.L."/>
            <person name="Huang T."/>
            <person name="Niu S.C."/>
            <person name="Liu Z.J."/>
        </authorList>
    </citation>
    <scope>NUCLEOTIDE SEQUENCE [LARGE SCALE GENOMIC DNA]</scope>
    <source>
        <strain evidence="4">Lindl</strain>
    </source>
</reference>
<accession>A0AAV7GC42</accession>
<keyword evidence="2" id="KW-0808">Transferase</keyword>
<reference evidence="4" key="2">
    <citation type="submission" date="2021-03" db="EMBL/GenBank/DDBJ databases">
        <authorList>
            <person name="Zhang Y."/>
            <person name="Zhang G.-Q."/>
            <person name="Huang T."/>
            <person name="Niu S.-C."/>
            <person name="Liu Z.-J."/>
        </authorList>
    </citation>
    <scope>NUCLEOTIDE SEQUENCE</scope>
    <source>
        <strain evidence="4">Lindl</strain>
        <tissue evidence="4">Fresh leaves</tissue>
    </source>
</reference>
<proteinExistence type="inferred from homology"/>
<dbReference type="EMBL" id="JAGFBR010000007">
    <property type="protein sequence ID" value="KAH0464308.1"/>
    <property type="molecule type" value="Genomic_DNA"/>
</dbReference>
<evidence type="ECO:0000313" key="6">
    <source>
        <dbReference type="Proteomes" id="UP000775213"/>
    </source>
</evidence>
<evidence type="ECO:0000313" key="3">
    <source>
        <dbReference type="EMBL" id="KAH0453097.1"/>
    </source>
</evidence>
<name>A0AAV7GC42_DENCH</name>
<gene>
    <name evidence="5" type="ORF">IEQ34_007094</name>
    <name evidence="3" type="ORF">IEQ34_017421</name>
    <name evidence="4" type="ORF">IEQ34_017677</name>
</gene>
<evidence type="ECO:0000313" key="4">
    <source>
        <dbReference type="EMBL" id="KAH0453353.1"/>
    </source>
</evidence>
<dbReference type="PANTHER" id="PTHR10291:SF43">
    <property type="entry name" value="DEHYDRODOLICHYL DIPHOSPHATE SYNTHASE COMPLEX SUBUNIT DHDDS"/>
    <property type="match status" value="1"/>
</dbReference>
<dbReference type="SUPFAM" id="SSF64005">
    <property type="entry name" value="Undecaprenyl diphosphate synthase"/>
    <property type="match status" value="1"/>
</dbReference>